<evidence type="ECO:0000313" key="4">
    <source>
        <dbReference type="Proteomes" id="UP001214638"/>
    </source>
</evidence>
<evidence type="ECO:0000313" key="3">
    <source>
        <dbReference type="EMBL" id="KAK2198132.1"/>
    </source>
</evidence>
<dbReference type="EMBL" id="JALLKP010000021">
    <property type="protein sequence ID" value="KAK2194949.1"/>
    <property type="molecule type" value="Genomic_DNA"/>
</dbReference>
<dbReference type="GO" id="GO:0031123">
    <property type="term" value="P:RNA 3'-end processing"/>
    <property type="evidence" value="ECO:0007669"/>
    <property type="project" value="TreeGrafter"/>
</dbReference>
<dbReference type="SUPFAM" id="SSF81301">
    <property type="entry name" value="Nucleotidyltransferase"/>
    <property type="match status" value="1"/>
</dbReference>
<dbReference type="AlphaFoldDB" id="A0AAD9UMJ2"/>
<reference evidence="2" key="1">
    <citation type="journal article" date="2023" name="Nat. Microbiol.">
        <title>Babesia duncani multi-omics identifies virulence factors and drug targets.</title>
        <authorList>
            <person name="Singh P."/>
            <person name="Lonardi S."/>
            <person name="Liang Q."/>
            <person name="Vydyam P."/>
            <person name="Khabirova E."/>
            <person name="Fang T."/>
            <person name="Gihaz S."/>
            <person name="Thekkiniath J."/>
            <person name="Munshi M."/>
            <person name="Abel S."/>
            <person name="Ciampossin L."/>
            <person name="Batugedara G."/>
            <person name="Gupta M."/>
            <person name="Lu X.M."/>
            <person name="Lenz T."/>
            <person name="Chakravarty S."/>
            <person name="Cornillot E."/>
            <person name="Hu Y."/>
            <person name="Ma W."/>
            <person name="Gonzalez L.M."/>
            <person name="Sanchez S."/>
            <person name="Estrada K."/>
            <person name="Sanchez-Flores A."/>
            <person name="Montero E."/>
            <person name="Harb O.S."/>
            <person name="Le Roch K.G."/>
            <person name="Mamoun C.B."/>
        </authorList>
    </citation>
    <scope>NUCLEOTIDE SEQUENCE</scope>
    <source>
        <strain evidence="2">WA1</strain>
    </source>
</reference>
<proteinExistence type="predicted"/>
<dbReference type="Gene3D" id="1.10.1410.10">
    <property type="match status" value="1"/>
</dbReference>
<comment type="caution">
    <text evidence="2">The sequence shown here is derived from an EMBL/GenBank/DDBJ whole genome shotgun (WGS) entry which is preliminary data.</text>
</comment>
<dbReference type="PANTHER" id="PTHR12271:SF40">
    <property type="entry name" value="POLY(A) RNA POLYMERASE GLD2"/>
    <property type="match status" value="1"/>
</dbReference>
<evidence type="ECO:0000259" key="1">
    <source>
        <dbReference type="Pfam" id="PF22600"/>
    </source>
</evidence>
<dbReference type="InterPro" id="IPR043519">
    <property type="entry name" value="NT_sf"/>
</dbReference>
<dbReference type="PANTHER" id="PTHR12271">
    <property type="entry name" value="POLY A POLYMERASE CID PAP -RELATED"/>
    <property type="match status" value="1"/>
</dbReference>
<dbReference type="SUPFAM" id="SSF81631">
    <property type="entry name" value="PAP/OAS1 substrate-binding domain"/>
    <property type="match status" value="1"/>
</dbReference>
<dbReference type="KEGG" id="bdw:94335435"/>
<sequence length="499" mass="57472">MMVPLCNRCFKTLYKRSISTGIGYSENGNYKWLFMANRIVRHLEISNYIAHRRYSSVLDGKPKPKRSNLLTFKRIDSDDACNDYDDNDDSEYMYPLTVKDLIMESNTHNTNLKLMLKRKSVTETQEEKLDVESYVRPKCNIDDWLSRNREFATSIQGCLRERLHPNCTVEFFGSAINGLWTDNSDLDICLKIPNVTSRSAIIRNLRRASVLLEPLSPNRVFEHRFSAKIPILHWRESRRKNTIESTDPMDTSPFKISAPSIDISINNTLALANSALVGSYVNYDERLRSLILCLKQWARSRDINDRSKGTFGSFALSIMAIHLLQRCDPPILPSLQDLALSTNETPTFVEGVDCRFTKDKEKIDREMELLRSGSPPNNAGVMELLLQFFEYFGWLHQRLPEWPICIRSVDPSIFKSNANNKDPEFFKDTQGNTSLEKKRHGTTIDVDERFMHVDNPFEMGVDVANIAIHQRSRITTELRRAYRILKAGHPFSSILGSEI</sequence>
<organism evidence="2 4">
    <name type="scientific">Babesia duncani</name>
    <dbReference type="NCBI Taxonomy" id="323732"/>
    <lineage>
        <taxon>Eukaryota</taxon>
        <taxon>Sar</taxon>
        <taxon>Alveolata</taxon>
        <taxon>Apicomplexa</taxon>
        <taxon>Aconoidasida</taxon>
        <taxon>Piroplasmida</taxon>
        <taxon>Babesiidae</taxon>
        <taxon>Babesia</taxon>
    </lineage>
</organism>
<dbReference type="CDD" id="cd05402">
    <property type="entry name" value="NT_PAP_TUTase"/>
    <property type="match status" value="1"/>
</dbReference>
<dbReference type="Pfam" id="PF22600">
    <property type="entry name" value="MTPAP-like_central"/>
    <property type="match status" value="1"/>
</dbReference>
<dbReference type="GO" id="GO:0016779">
    <property type="term" value="F:nucleotidyltransferase activity"/>
    <property type="evidence" value="ECO:0007669"/>
    <property type="project" value="TreeGrafter"/>
</dbReference>
<dbReference type="GeneID" id="94335435"/>
<dbReference type="Gene3D" id="3.30.460.10">
    <property type="entry name" value="Beta Polymerase, domain 2"/>
    <property type="match status" value="1"/>
</dbReference>
<name>A0AAD9UMJ2_9APIC</name>
<gene>
    <name evidence="3" type="ORF">BdWA1_001137</name>
    <name evidence="2" type="ORF">BdWA1_003578</name>
</gene>
<evidence type="ECO:0000313" key="2">
    <source>
        <dbReference type="EMBL" id="KAK2194949.1"/>
    </source>
</evidence>
<dbReference type="RefSeq" id="XP_067804974.1">
    <property type="nucleotide sequence ID" value="XM_067946183.1"/>
</dbReference>
<dbReference type="InterPro" id="IPR054708">
    <property type="entry name" value="MTPAP-like_central"/>
</dbReference>
<accession>A0AAD9UMJ2</accession>
<dbReference type="EMBL" id="JALLKP010000001">
    <property type="protein sequence ID" value="KAK2198132.1"/>
    <property type="molecule type" value="Genomic_DNA"/>
</dbReference>
<feature type="domain" description="Poly(A) RNA polymerase mitochondrial-like central palm" evidence="1">
    <location>
        <begin position="146"/>
        <end position="281"/>
    </location>
</feature>
<protein>
    <submittedName>
        <fullName evidence="2">Bifunctional Nucleotidyltransferase superfamily/TUTase nucleotidyltransferase domain</fullName>
    </submittedName>
</protein>
<dbReference type="Proteomes" id="UP001214638">
    <property type="component" value="Unassembled WGS sequence"/>
</dbReference>
<keyword evidence="4" id="KW-1185">Reference proteome</keyword>